<organism evidence="1 2">
    <name type="scientific">Acaryochloris marina (strain MBIC 11017)</name>
    <dbReference type="NCBI Taxonomy" id="329726"/>
    <lineage>
        <taxon>Bacteria</taxon>
        <taxon>Bacillati</taxon>
        <taxon>Cyanobacteriota</taxon>
        <taxon>Cyanophyceae</taxon>
        <taxon>Acaryochloridales</taxon>
        <taxon>Acaryochloridaceae</taxon>
        <taxon>Acaryochloris</taxon>
    </lineage>
</organism>
<protein>
    <submittedName>
        <fullName evidence="1">Uncharacterized protein</fullName>
    </submittedName>
</protein>
<evidence type="ECO:0000313" key="2">
    <source>
        <dbReference type="Proteomes" id="UP000000268"/>
    </source>
</evidence>
<accession>B0C0Q3</accession>
<dbReference type="AlphaFoldDB" id="B0C0Q3"/>
<keyword evidence="2" id="KW-1185">Reference proteome</keyword>
<dbReference type="Proteomes" id="UP000000268">
    <property type="component" value="Chromosome"/>
</dbReference>
<dbReference type="RefSeq" id="WP_012161589.1">
    <property type="nucleotide sequence ID" value="NC_009925.1"/>
</dbReference>
<evidence type="ECO:0000313" key="1">
    <source>
        <dbReference type="EMBL" id="ABW26027.1"/>
    </source>
</evidence>
<proteinExistence type="predicted"/>
<dbReference type="STRING" id="329726.AM1_0985"/>
<name>B0C0Q3_ACAM1</name>
<dbReference type="EMBL" id="CP000828">
    <property type="protein sequence ID" value="ABW26027.1"/>
    <property type="molecule type" value="Genomic_DNA"/>
</dbReference>
<dbReference type="OrthoDB" id="3396571at2"/>
<gene>
    <name evidence="1" type="ordered locus">AM1_0985</name>
</gene>
<dbReference type="KEGG" id="amr:AM1_0985"/>
<dbReference type="HOGENOM" id="CLU_1860809_0_0_3"/>
<sequence length="137" mass="15260">MDIGYYKLAKQINGLFHYAEVHLEKVDVFTLPMVQVAKGAFAWLKDDYGPDAWEWAICDDYRQGAIQGVQYALDNVGKGMAFQKVGILITTIKSHPAHGTVYSVAFAACMATWTLLEVDGISHPYFQGEKLVFPSLP</sequence>
<reference evidence="1 2" key="1">
    <citation type="journal article" date="2008" name="Proc. Natl. Acad. Sci. U.S.A.">
        <title>Niche adaptation and genome expansion in the chlorophyll d-producing cyanobacterium Acaryochloris marina.</title>
        <authorList>
            <person name="Swingley W.D."/>
            <person name="Chen M."/>
            <person name="Cheung P.C."/>
            <person name="Conrad A.L."/>
            <person name="Dejesa L.C."/>
            <person name="Hao J."/>
            <person name="Honchak B.M."/>
            <person name="Karbach L.E."/>
            <person name="Kurdoglu A."/>
            <person name="Lahiri S."/>
            <person name="Mastrian S.D."/>
            <person name="Miyashita H."/>
            <person name="Page L."/>
            <person name="Ramakrishna P."/>
            <person name="Satoh S."/>
            <person name="Sattley W.M."/>
            <person name="Shimada Y."/>
            <person name="Taylor H.L."/>
            <person name="Tomo T."/>
            <person name="Tsuchiya T."/>
            <person name="Wang Z.T."/>
            <person name="Raymond J."/>
            <person name="Mimuro M."/>
            <person name="Blankenship R.E."/>
            <person name="Touchman J.W."/>
        </authorList>
    </citation>
    <scope>NUCLEOTIDE SEQUENCE [LARGE SCALE GENOMIC DNA]</scope>
    <source>
        <strain evidence="2">MBIC 11017</strain>
    </source>
</reference>